<dbReference type="Proteomes" id="UP000235965">
    <property type="component" value="Unassembled WGS sequence"/>
</dbReference>
<gene>
    <name evidence="1" type="ORF">B7P43_G06248</name>
</gene>
<accession>A0A2J7PQH2</accession>
<protein>
    <submittedName>
        <fullName evidence="1">Uncharacterized protein</fullName>
    </submittedName>
</protein>
<sequence>MNNMQVKCSFSFSCLYKGSLQLQPKYLLSQHAIVSCNNVPSVTIVLPKVFAIYTIKHLSWQQGMTVVTHTVALSKFCAKVFA</sequence>
<evidence type="ECO:0000313" key="2">
    <source>
        <dbReference type="Proteomes" id="UP000235965"/>
    </source>
</evidence>
<proteinExistence type="predicted"/>
<dbReference type="InParanoid" id="A0A2J7PQH2"/>
<reference evidence="1 2" key="1">
    <citation type="submission" date="2017-12" db="EMBL/GenBank/DDBJ databases">
        <title>Hemimetabolous genomes reveal molecular basis of termite eusociality.</title>
        <authorList>
            <person name="Harrison M.C."/>
            <person name="Jongepier E."/>
            <person name="Robertson H.M."/>
            <person name="Arning N."/>
            <person name="Bitard-Feildel T."/>
            <person name="Chao H."/>
            <person name="Childers C.P."/>
            <person name="Dinh H."/>
            <person name="Doddapaneni H."/>
            <person name="Dugan S."/>
            <person name="Gowin J."/>
            <person name="Greiner C."/>
            <person name="Han Y."/>
            <person name="Hu H."/>
            <person name="Hughes D.S.T."/>
            <person name="Huylmans A.-K."/>
            <person name="Kemena C."/>
            <person name="Kremer L.P.M."/>
            <person name="Lee S.L."/>
            <person name="Lopez-Ezquerra A."/>
            <person name="Mallet L."/>
            <person name="Monroy-Kuhn J.M."/>
            <person name="Moser A."/>
            <person name="Murali S.C."/>
            <person name="Muzny D.M."/>
            <person name="Otani S."/>
            <person name="Piulachs M.-D."/>
            <person name="Poelchau M."/>
            <person name="Qu J."/>
            <person name="Schaub F."/>
            <person name="Wada-Katsumata A."/>
            <person name="Worley K.C."/>
            <person name="Xie Q."/>
            <person name="Ylla G."/>
            <person name="Poulsen M."/>
            <person name="Gibbs R.A."/>
            <person name="Schal C."/>
            <person name="Richards S."/>
            <person name="Belles X."/>
            <person name="Korb J."/>
            <person name="Bornberg-Bauer E."/>
        </authorList>
    </citation>
    <scope>NUCLEOTIDE SEQUENCE [LARGE SCALE GENOMIC DNA]</scope>
    <source>
        <tissue evidence="1">Whole body</tissue>
    </source>
</reference>
<evidence type="ECO:0000313" key="1">
    <source>
        <dbReference type="EMBL" id="PNF18582.1"/>
    </source>
</evidence>
<dbReference type="EMBL" id="NEVH01022636">
    <property type="protein sequence ID" value="PNF18582.1"/>
    <property type="molecule type" value="Genomic_DNA"/>
</dbReference>
<comment type="caution">
    <text evidence="1">The sequence shown here is derived from an EMBL/GenBank/DDBJ whole genome shotgun (WGS) entry which is preliminary data.</text>
</comment>
<dbReference type="AlphaFoldDB" id="A0A2J7PQH2"/>
<keyword evidence="2" id="KW-1185">Reference proteome</keyword>
<organism evidence="1 2">
    <name type="scientific">Cryptotermes secundus</name>
    <dbReference type="NCBI Taxonomy" id="105785"/>
    <lineage>
        <taxon>Eukaryota</taxon>
        <taxon>Metazoa</taxon>
        <taxon>Ecdysozoa</taxon>
        <taxon>Arthropoda</taxon>
        <taxon>Hexapoda</taxon>
        <taxon>Insecta</taxon>
        <taxon>Pterygota</taxon>
        <taxon>Neoptera</taxon>
        <taxon>Polyneoptera</taxon>
        <taxon>Dictyoptera</taxon>
        <taxon>Blattodea</taxon>
        <taxon>Blattoidea</taxon>
        <taxon>Termitoidae</taxon>
        <taxon>Kalotermitidae</taxon>
        <taxon>Cryptotermitinae</taxon>
        <taxon>Cryptotermes</taxon>
    </lineage>
</organism>
<name>A0A2J7PQH2_9NEOP</name>